<name>A0A518CZ90_9BACT</name>
<evidence type="ECO:0000256" key="3">
    <source>
        <dbReference type="ARBA" id="ARBA00022729"/>
    </source>
</evidence>
<dbReference type="EMBL" id="CP036290">
    <property type="protein sequence ID" value="QDU84543.1"/>
    <property type="molecule type" value="Genomic_DNA"/>
</dbReference>
<dbReference type="Gene3D" id="3.40.50.1980">
    <property type="entry name" value="Nitrogenase molybdenum iron protein domain"/>
    <property type="match status" value="2"/>
</dbReference>
<organism evidence="5 6">
    <name type="scientific">Rohdeia mirabilis</name>
    <dbReference type="NCBI Taxonomy" id="2528008"/>
    <lineage>
        <taxon>Bacteria</taxon>
        <taxon>Pseudomonadati</taxon>
        <taxon>Planctomycetota</taxon>
        <taxon>Planctomycetia</taxon>
        <taxon>Planctomycetia incertae sedis</taxon>
        <taxon>Rohdeia</taxon>
    </lineage>
</organism>
<dbReference type="Pfam" id="PF01297">
    <property type="entry name" value="ZnuA"/>
    <property type="match status" value="1"/>
</dbReference>
<dbReference type="InterPro" id="IPR006127">
    <property type="entry name" value="ZnuA-like"/>
</dbReference>
<keyword evidence="6" id="KW-1185">Reference proteome</keyword>
<dbReference type="GO" id="GO:0030001">
    <property type="term" value="P:metal ion transport"/>
    <property type="evidence" value="ECO:0007669"/>
    <property type="project" value="InterPro"/>
</dbReference>
<dbReference type="OrthoDB" id="9793396at2"/>
<evidence type="ECO:0000256" key="1">
    <source>
        <dbReference type="ARBA" id="ARBA00011028"/>
    </source>
</evidence>
<accession>A0A518CZ90</accession>
<reference evidence="5 6" key="1">
    <citation type="submission" date="2019-02" db="EMBL/GenBank/DDBJ databases">
        <title>Deep-cultivation of Planctomycetes and their phenomic and genomic characterization uncovers novel biology.</title>
        <authorList>
            <person name="Wiegand S."/>
            <person name="Jogler M."/>
            <person name="Boedeker C."/>
            <person name="Pinto D."/>
            <person name="Vollmers J."/>
            <person name="Rivas-Marin E."/>
            <person name="Kohn T."/>
            <person name="Peeters S.H."/>
            <person name="Heuer A."/>
            <person name="Rast P."/>
            <person name="Oberbeckmann S."/>
            <person name="Bunk B."/>
            <person name="Jeske O."/>
            <person name="Meyerdierks A."/>
            <person name="Storesund J.E."/>
            <person name="Kallscheuer N."/>
            <person name="Luecker S."/>
            <person name="Lage O.M."/>
            <person name="Pohl T."/>
            <person name="Merkel B.J."/>
            <person name="Hornburger P."/>
            <person name="Mueller R.-W."/>
            <person name="Bruemmer F."/>
            <person name="Labrenz M."/>
            <person name="Spormann A.M."/>
            <person name="Op den Camp H."/>
            <person name="Overmann J."/>
            <person name="Amann R."/>
            <person name="Jetten M.S.M."/>
            <person name="Mascher T."/>
            <person name="Medema M.H."/>
            <person name="Devos D.P."/>
            <person name="Kaster A.-K."/>
            <person name="Ovreas L."/>
            <person name="Rohde M."/>
            <person name="Galperin M.Y."/>
            <person name="Jogler C."/>
        </authorList>
    </citation>
    <scope>NUCLEOTIDE SEQUENCE [LARGE SCALE GENOMIC DNA]</scope>
    <source>
        <strain evidence="5 6">Pla163</strain>
    </source>
</reference>
<dbReference type="PROSITE" id="PS51257">
    <property type="entry name" value="PROKAR_LIPOPROTEIN"/>
    <property type="match status" value="1"/>
</dbReference>
<dbReference type="SUPFAM" id="SSF53807">
    <property type="entry name" value="Helical backbone' metal receptor"/>
    <property type="match status" value="1"/>
</dbReference>
<evidence type="ECO:0000313" key="5">
    <source>
        <dbReference type="EMBL" id="QDU84543.1"/>
    </source>
</evidence>
<dbReference type="PANTHER" id="PTHR42953">
    <property type="entry name" value="HIGH-AFFINITY ZINC UPTAKE SYSTEM PROTEIN ZNUA-RELATED"/>
    <property type="match status" value="1"/>
</dbReference>
<sequence precursor="true">MRRPDLLATSLRFCALVALAPLFAGCGDDGDSARAERSGVAVTFFPLEDWAERMIGPEIEVRCPLPEGEDPIFWQPDSAAMESFRTARLVVSNGAEFEKWLAVASLPESRHVRTADGFSERFLEFEEQVAHSHGPSGEHVHMGVDGHTWVDPLLAIEQVRALEQALVEAYPEHAGVVHDRADALVQDLEQLDGAWAALVPRLKSATLLASHPAYRYVAERYGLDIVNFDLDPDALLEPDDAAKAERLARESERPTLMLWESTPRPDLVAALRDELGIVSVVISPAENPGVIPDGGYVGIQRDNLVRLTRALDGLAD</sequence>
<evidence type="ECO:0000256" key="4">
    <source>
        <dbReference type="SAM" id="SignalP"/>
    </source>
</evidence>
<protein>
    <submittedName>
        <fullName evidence="5">High-affinity zinc uptake system binding-protein ZnuA</fullName>
    </submittedName>
</protein>
<dbReference type="PANTHER" id="PTHR42953:SF3">
    <property type="entry name" value="HIGH-AFFINITY ZINC UPTAKE SYSTEM PROTEIN ZNUA"/>
    <property type="match status" value="1"/>
</dbReference>
<dbReference type="RefSeq" id="WP_145186276.1">
    <property type="nucleotide sequence ID" value="NZ_CP036290.1"/>
</dbReference>
<dbReference type="GO" id="GO:0046872">
    <property type="term" value="F:metal ion binding"/>
    <property type="evidence" value="ECO:0007669"/>
    <property type="project" value="InterPro"/>
</dbReference>
<feature type="chain" id="PRO_5022015646" evidence="4">
    <location>
        <begin position="25"/>
        <end position="316"/>
    </location>
</feature>
<comment type="similarity">
    <text evidence="1">Belongs to the bacterial solute-binding protein 9 family.</text>
</comment>
<keyword evidence="3 4" id="KW-0732">Signal</keyword>
<dbReference type="Proteomes" id="UP000319342">
    <property type="component" value="Chromosome"/>
</dbReference>
<gene>
    <name evidence="5" type="primary">znuA</name>
    <name evidence="5" type="ORF">Pla163_16540</name>
</gene>
<dbReference type="InterPro" id="IPR050492">
    <property type="entry name" value="Bact_metal-bind_prot9"/>
</dbReference>
<dbReference type="AlphaFoldDB" id="A0A518CZ90"/>
<evidence type="ECO:0000256" key="2">
    <source>
        <dbReference type="ARBA" id="ARBA00022448"/>
    </source>
</evidence>
<proteinExistence type="inferred from homology"/>
<evidence type="ECO:0000313" key="6">
    <source>
        <dbReference type="Proteomes" id="UP000319342"/>
    </source>
</evidence>
<keyword evidence="2" id="KW-0813">Transport</keyword>
<feature type="signal peptide" evidence="4">
    <location>
        <begin position="1"/>
        <end position="24"/>
    </location>
</feature>